<dbReference type="InterPro" id="IPR009835">
    <property type="entry name" value="SrtB"/>
</dbReference>
<feature type="transmembrane region" description="Helical" evidence="4">
    <location>
        <begin position="16"/>
        <end position="37"/>
    </location>
</feature>
<dbReference type="InterPro" id="IPR005754">
    <property type="entry name" value="Sortase"/>
</dbReference>
<evidence type="ECO:0000256" key="3">
    <source>
        <dbReference type="SAM" id="MobiDB-lite"/>
    </source>
</evidence>
<evidence type="ECO:0000256" key="1">
    <source>
        <dbReference type="ARBA" id="ARBA00022801"/>
    </source>
</evidence>
<evidence type="ECO:0000256" key="4">
    <source>
        <dbReference type="SAM" id="Phobius"/>
    </source>
</evidence>
<evidence type="ECO:0000313" key="7">
    <source>
        <dbReference type="Proteomes" id="UP000260808"/>
    </source>
</evidence>
<sequence length="248" mass="28790">MLPLFYVGGKQMKKEYFLLGILSVILLAAGVWIYQIISEYQKAEREYEQLQEYVKVEKNTRDPENTKPNVAEDDKEGEKQEETVTVDFASLQAINPDIVAWLRIPGVLEYPVVRGKDNSYYLNHTVQKTYNIAGSIFLDYRNERDFSDSKNIIYGHNMKDGSMFHVLRNYQDIDFFQKHTDMEVYLPDGRTLNYQITTCEQVSADSEIYQIERGYVEDNKGNEIILSTCSAKANVRIIIKAYLKEKTS</sequence>
<feature type="active site" description="Acyl-thioester intermediate" evidence="2">
    <location>
        <position position="229"/>
    </location>
</feature>
<name>A0A3E4V127_MEDGN</name>
<dbReference type="GO" id="GO:0016787">
    <property type="term" value="F:hydrolase activity"/>
    <property type="evidence" value="ECO:0007669"/>
    <property type="project" value="UniProtKB-KW"/>
</dbReference>
<keyword evidence="4" id="KW-1133">Transmembrane helix</keyword>
<organism evidence="5 7">
    <name type="scientific">Mediterraneibacter gnavus</name>
    <name type="common">Ruminococcus gnavus</name>
    <dbReference type="NCBI Taxonomy" id="33038"/>
    <lineage>
        <taxon>Bacteria</taxon>
        <taxon>Bacillati</taxon>
        <taxon>Bacillota</taxon>
        <taxon>Clostridia</taxon>
        <taxon>Lachnospirales</taxon>
        <taxon>Lachnospiraceae</taxon>
        <taxon>Mediterraneibacter</taxon>
    </lineage>
</organism>
<dbReference type="Proteomes" id="UP000285697">
    <property type="component" value="Unassembled WGS sequence"/>
</dbReference>
<gene>
    <name evidence="5" type="primary">srtB</name>
    <name evidence="6" type="ORF">DW270_11315</name>
    <name evidence="5" type="ORF">DXC31_12935</name>
</gene>
<keyword evidence="4" id="KW-0472">Membrane</keyword>
<proteinExistence type="predicted"/>
<keyword evidence="1 5" id="KW-0378">Hydrolase</keyword>
<dbReference type="Proteomes" id="UP000260808">
    <property type="component" value="Unassembled WGS sequence"/>
</dbReference>
<dbReference type="Pfam" id="PF04203">
    <property type="entry name" value="Sortase"/>
    <property type="match status" value="1"/>
</dbReference>
<evidence type="ECO:0000313" key="5">
    <source>
        <dbReference type="EMBL" id="RGM21025.1"/>
    </source>
</evidence>
<keyword evidence="4" id="KW-0812">Transmembrane</keyword>
<dbReference type="CDD" id="cd05826">
    <property type="entry name" value="Sortase_B"/>
    <property type="match status" value="1"/>
</dbReference>
<dbReference type="AlphaFoldDB" id="A0A3E4V127"/>
<dbReference type="Gene3D" id="2.40.260.10">
    <property type="entry name" value="Sortase"/>
    <property type="match status" value="1"/>
</dbReference>
<feature type="region of interest" description="Disordered" evidence="3">
    <location>
        <begin position="58"/>
        <end position="79"/>
    </location>
</feature>
<accession>A0A3E4V127</accession>
<dbReference type="EMBL" id="QSSX01000036">
    <property type="protein sequence ID" value="RGM21025.1"/>
    <property type="molecule type" value="Genomic_DNA"/>
</dbReference>
<comment type="caution">
    <text evidence="5">The sequence shown here is derived from an EMBL/GenBank/DDBJ whole genome shotgun (WGS) entry which is preliminary data.</text>
</comment>
<dbReference type="InterPro" id="IPR023365">
    <property type="entry name" value="Sortase_dom-sf"/>
</dbReference>
<feature type="active site" description="Proton donor/acceptor" evidence="2">
    <location>
        <position position="156"/>
    </location>
</feature>
<dbReference type="EMBL" id="QRIA01000015">
    <property type="protein sequence ID" value="RHG17457.1"/>
    <property type="molecule type" value="Genomic_DNA"/>
</dbReference>
<dbReference type="EC" id="3.4.22.71" evidence="5"/>
<evidence type="ECO:0000313" key="8">
    <source>
        <dbReference type="Proteomes" id="UP000285697"/>
    </source>
</evidence>
<dbReference type="NCBIfam" id="TIGR03064">
    <property type="entry name" value="sortase_srtB"/>
    <property type="match status" value="1"/>
</dbReference>
<dbReference type="SUPFAM" id="SSF63817">
    <property type="entry name" value="Sortase"/>
    <property type="match status" value="1"/>
</dbReference>
<reference evidence="7 8" key="1">
    <citation type="submission" date="2018-08" db="EMBL/GenBank/DDBJ databases">
        <title>A genome reference for cultivated species of the human gut microbiota.</title>
        <authorList>
            <person name="Zou Y."/>
            <person name="Xue W."/>
            <person name="Luo G."/>
        </authorList>
    </citation>
    <scope>NUCLEOTIDE SEQUENCE [LARGE SCALE GENOMIC DNA]</scope>
    <source>
        <strain evidence="6 8">AM22-7AC</strain>
        <strain evidence="5 7">TF01-20-2</strain>
    </source>
</reference>
<protein>
    <submittedName>
        <fullName evidence="5">SrtB family sortase</fullName>
        <ecNumber evidence="5">3.4.22.71</ecNumber>
    </submittedName>
</protein>
<evidence type="ECO:0000313" key="6">
    <source>
        <dbReference type="EMBL" id="RHG17457.1"/>
    </source>
</evidence>
<evidence type="ECO:0000256" key="2">
    <source>
        <dbReference type="PIRSR" id="PIRSR605754-1"/>
    </source>
</evidence>